<evidence type="ECO:0000313" key="3">
    <source>
        <dbReference type="Proteomes" id="UP000294854"/>
    </source>
</evidence>
<proteinExistence type="predicted"/>
<name>A0A4R5NMV1_9LACO</name>
<evidence type="ECO:0000313" key="2">
    <source>
        <dbReference type="EMBL" id="TDG76944.1"/>
    </source>
</evidence>
<dbReference type="AlphaFoldDB" id="A0A4R5NMV1"/>
<comment type="caution">
    <text evidence="2">The sequence shown here is derived from an EMBL/GenBank/DDBJ whole genome shotgun (WGS) entry which is preliminary data.</text>
</comment>
<dbReference type="RefSeq" id="WP_010620484.1">
    <property type="nucleotide sequence ID" value="NZ_CP042371.1"/>
</dbReference>
<sequence length="274" mass="31976">MTLIALTSDNHLDLNKVDIAELVVNQAQFLTQAHVELLLIAGDIANDFGLTTSYIKNLQAAMPEIPVRFVAGNHDMLRNVTYAQLQGVVMPEYLNHKIYDVPETNWRIIGGNGWYDYSFADNLDKKVTDFEHWKRAYWVDGQIEQSISDPERLNIELNEIEQLFKQATEKSILFLTHFIPNKKFIRYTDDNRFWNMANGMMGSTKMEKLIEKYQVKIVHFGHIHDAQTPVKVGSAWYFNQAVGVHRGKTIEWHEPSFFDAWKRRLRIINLQDYK</sequence>
<dbReference type="GO" id="GO:0016787">
    <property type="term" value="F:hydrolase activity"/>
    <property type="evidence" value="ECO:0007669"/>
    <property type="project" value="InterPro"/>
</dbReference>
<dbReference type="Proteomes" id="UP000294854">
    <property type="component" value="Unassembled WGS sequence"/>
</dbReference>
<keyword evidence="3" id="KW-1185">Reference proteome</keyword>
<dbReference type="STRING" id="1122149.FD44_GL001964"/>
<dbReference type="NCBIfam" id="TIGR03729">
    <property type="entry name" value="acc_ester"/>
    <property type="match status" value="1"/>
</dbReference>
<organism evidence="2 3">
    <name type="scientific">Secundilactobacillus malefermentans</name>
    <dbReference type="NCBI Taxonomy" id="176292"/>
    <lineage>
        <taxon>Bacteria</taxon>
        <taxon>Bacillati</taxon>
        <taxon>Bacillota</taxon>
        <taxon>Bacilli</taxon>
        <taxon>Lactobacillales</taxon>
        <taxon>Lactobacillaceae</taxon>
        <taxon>Secundilactobacillus</taxon>
    </lineage>
</organism>
<accession>A0A4R5NMV1</accession>
<reference evidence="2 3" key="1">
    <citation type="journal article" date="2019" name="Appl. Microbiol. Biotechnol.">
        <title>Uncovering carbohydrate metabolism through a genotype-phenotype association study of 56 lactic acid bacteria genomes.</title>
        <authorList>
            <person name="Buron-Moles G."/>
            <person name="Chailyan A."/>
            <person name="Dolejs I."/>
            <person name="Forster J."/>
            <person name="Miks M.H."/>
        </authorList>
    </citation>
    <scope>NUCLEOTIDE SEQUENCE [LARGE SCALE GENOMIC DNA]</scope>
    <source>
        <strain evidence="2 3">ATCC 49373</strain>
    </source>
</reference>
<dbReference type="InterPro" id="IPR004843">
    <property type="entry name" value="Calcineurin-like_PHP"/>
</dbReference>
<dbReference type="SUPFAM" id="SSF56300">
    <property type="entry name" value="Metallo-dependent phosphatases"/>
    <property type="match status" value="1"/>
</dbReference>
<dbReference type="InterPro" id="IPR022302">
    <property type="entry name" value="Phosphoesterase_putative"/>
</dbReference>
<feature type="domain" description="Calcineurin-like phosphoesterase" evidence="1">
    <location>
        <begin position="4"/>
        <end position="225"/>
    </location>
</feature>
<protein>
    <recommendedName>
        <fullName evidence="1">Calcineurin-like phosphoesterase domain-containing protein</fullName>
    </recommendedName>
</protein>
<dbReference type="InterPro" id="IPR029052">
    <property type="entry name" value="Metallo-depent_PP-like"/>
</dbReference>
<evidence type="ECO:0000259" key="1">
    <source>
        <dbReference type="Pfam" id="PF00149"/>
    </source>
</evidence>
<dbReference type="Gene3D" id="3.60.21.10">
    <property type="match status" value="1"/>
</dbReference>
<dbReference type="EMBL" id="PUFO01000056">
    <property type="protein sequence ID" value="TDG76944.1"/>
    <property type="molecule type" value="Genomic_DNA"/>
</dbReference>
<gene>
    <name evidence="2" type="ORF">C5L31_001535</name>
</gene>
<dbReference type="OrthoDB" id="113290at2"/>
<dbReference type="Pfam" id="PF00149">
    <property type="entry name" value="Metallophos"/>
    <property type="match status" value="1"/>
</dbReference>